<dbReference type="Gene3D" id="3.40.1190.10">
    <property type="entry name" value="Mur-like, catalytic domain"/>
    <property type="match status" value="1"/>
</dbReference>
<dbReference type="STRING" id="1802424.A2480_00765"/>
<comment type="function">
    <text evidence="7 8">Cell wall formation. Catalyzes the addition of glutamate to the nucleotide precursor UDP-N-acetylmuramoyl-L-alanine (UMA).</text>
</comment>
<feature type="domain" description="Mur ligase C-terminal" evidence="9">
    <location>
        <begin position="356"/>
        <end position="476"/>
    </location>
</feature>
<dbReference type="Gene3D" id="3.90.190.20">
    <property type="entry name" value="Mur ligase, C-terminal domain"/>
    <property type="match status" value="1"/>
</dbReference>
<dbReference type="EC" id="6.3.2.9" evidence="7 8"/>
<evidence type="ECO:0000313" key="11">
    <source>
        <dbReference type="EMBL" id="OGM01665.1"/>
    </source>
</evidence>
<dbReference type="InterPro" id="IPR004101">
    <property type="entry name" value="Mur_ligase_C"/>
</dbReference>
<comment type="pathway">
    <text evidence="2 7 8">Cell wall biogenesis; peptidoglycan biosynthesis.</text>
</comment>
<keyword evidence="3 7" id="KW-0963">Cytoplasm</keyword>
<proteinExistence type="inferred from homology"/>
<keyword evidence="7 8" id="KW-0131">Cell cycle</keyword>
<dbReference type="Pfam" id="PF02875">
    <property type="entry name" value="Mur_ligase_C"/>
    <property type="match status" value="1"/>
</dbReference>
<dbReference type="SUPFAM" id="SSF51984">
    <property type="entry name" value="MurCD N-terminal domain"/>
    <property type="match status" value="1"/>
</dbReference>
<name>A0A1F7WHW7_9BACT</name>
<accession>A0A1F7WHW7</accession>
<evidence type="ECO:0000256" key="1">
    <source>
        <dbReference type="ARBA" id="ARBA00004496"/>
    </source>
</evidence>
<dbReference type="NCBIfam" id="TIGR01087">
    <property type="entry name" value="murD"/>
    <property type="match status" value="1"/>
</dbReference>
<comment type="subcellular location">
    <subcellularLocation>
        <location evidence="1 7 8">Cytoplasm</location>
    </subcellularLocation>
</comment>
<reference evidence="11 12" key="1">
    <citation type="journal article" date="2016" name="Nat. Commun.">
        <title>Thousands of microbial genomes shed light on interconnected biogeochemical processes in an aquifer system.</title>
        <authorList>
            <person name="Anantharaman K."/>
            <person name="Brown C.T."/>
            <person name="Hug L.A."/>
            <person name="Sharon I."/>
            <person name="Castelle C.J."/>
            <person name="Probst A.J."/>
            <person name="Thomas B.C."/>
            <person name="Singh A."/>
            <person name="Wilkins M.J."/>
            <person name="Karaoz U."/>
            <person name="Brodie E.L."/>
            <person name="Williams K.H."/>
            <person name="Hubbard S.S."/>
            <person name="Banfield J.F."/>
        </authorList>
    </citation>
    <scope>NUCLEOTIDE SEQUENCE [LARGE SCALE GENOMIC DNA]</scope>
</reference>
<evidence type="ECO:0000256" key="7">
    <source>
        <dbReference type="HAMAP-Rule" id="MF_00639"/>
    </source>
</evidence>
<feature type="domain" description="Mur ligase central" evidence="10">
    <location>
        <begin position="139"/>
        <end position="334"/>
    </location>
</feature>
<organism evidence="11 12">
    <name type="scientific">Candidatus Uhrbacteria bacterium RIFOXYC2_FULL_47_19</name>
    <dbReference type="NCBI Taxonomy" id="1802424"/>
    <lineage>
        <taxon>Bacteria</taxon>
        <taxon>Candidatus Uhriibacteriota</taxon>
    </lineage>
</organism>
<dbReference type="GO" id="GO:0008360">
    <property type="term" value="P:regulation of cell shape"/>
    <property type="evidence" value="ECO:0007669"/>
    <property type="project" value="UniProtKB-KW"/>
</dbReference>
<dbReference type="Gene3D" id="3.40.50.720">
    <property type="entry name" value="NAD(P)-binding Rossmann-like Domain"/>
    <property type="match status" value="1"/>
</dbReference>
<dbReference type="GO" id="GO:0051301">
    <property type="term" value="P:cell division"/>
    <property type="evidence" value="ECO:0007669"/>
    <property type="project" value="UniProtKB-KW"/>
</dbReference>
<dbReference type="PANTHER" id="PTHR43692">
    <property type="entry name" value="UDP-N-ACETYLMURAMOYLALANINE--D-GLUTAMATE LIGASE"/>
    <property type="match status" value="1"/>
</dbReference>
<protein>
    <recommendedName>
        <fullName evidence="7 8">UDP-N-acetylmuramoylalanine--D-glutamate ligase</fullName>
        <ecNumber evidence="7 8">6.3.2.9</ecNumber>
    </recommendedName>
    <alternativeName>
        <fullName evidence="7">D-glutamic acid-adding enzyme</fullName>
    </alternativeName>
    <alternativeName>
        <fullName evidence="7">UDP-N-acetylmuramoyl-L-alanyl-D-glutamate synthetase</fullName>
    </alternativeName>
</protein>
<dbReference type="UniPathway" id="UPA00219"/>
<keyword evidence="7 8" id="KW-0573">Peptidoglycan synthesis</keyword>
<dbReference type="SUPFAM" id="SSF53623">
    <property type="entry name" value="MurD-like peptide ligases, catalytic domain"/>
    <property type="match status" value="1"/>
</dbReference>
<comment type="similarity">
    <text evidence="7">Belongs to the MurCDEF family.</text>
</comment>
<evidence type="ECO:0000256" key="5">
    <source>
        <dbReference type="ARBA" id="ARBA00022741"/>
    </source>
</evidence>
<comment type="catalytic activity">
    <reaction evidence="7 8">
        <text>UDP-N-acetyl-alpha-D-muramoyl-L-alanine + D-glutamate + ATP = UDP-N-acetyl-alpha-D-muramoyl-L-alanyl-D-glutamate + ADP + phosphate + H(+)</text>
        <dbReference type="Rhea" id="RHEA:16429"/>
        <dbReference type="ChEBI" id="CHEBI:15378"/>
        <dbReference type="ChEBI" id="CHEBI:29986"/>
        <dbReference type="ChEBI" id="CHEBI:30616"/>
        <dbReference type="ChEBI" id="CHEBI:43474"/>
        <dbReference type="ChEBI" id="CHEBI:83898"/>
        <dbReference type="ChEBI" id="CHEBI:83900"/>
        <dbReference type="ChEBI" id="CHEBI:456216"/>
        <dbReference type="EC" id="6.3.2.9"/>
    </reaction>
</comment>
<dbReference type="HAMAP" id="MF_00639">
    <property type="entry name" value="MurD"/>
    <property type="match status" value="1"/>
</dbReference>
<evidence type="ECO:0000256" key="6">
    <source>
        <dbReference type="ARBA" id="ARBA00022840"/>
    </source>
</evidence>
<feature type="binding site" evidence="7">
    <location>
        <begin position="141"/>
        <end position="147"/>
    </location>
    <ligand>
        <name>ATP</name>
        <dbReference type="ChEBI" id="CHEBI:30616"/>
    </ligand>
</feature>
<dbReference type="GO" id="GO:0005737">
    <property type="term" value="C:cytoplasm"/>
    <property type="evidence" value="ECO:0007669"/>
    <property type="project" value="UniProtKB-SubCell"/>
</dbReference>
<keyword evidence="5 7" id="KW-0547">Nucleotide-binding</keyword>
<dbReference type="GO" id="GO:0005524">
    <property type="term" value="F:ATP binding"/>
    <property type="evidence" value="ECO:0007669"/>
    <property type="project" value="UniProtKB-UniRule"/>
</dbReference>
<evidence type="ECO:0000256" key="8">
    <source>
        <dbReference type="RuleBase" id="RU003664"/>
    </source>
</evidence>
<dbReference type="InterPro" id="IPR005762">
    <property type="entry name" value="MurD"/>
</dbReference>
<dbReference type="EMBL" id="MGFG01000001">
    <property type="protein sequence ID" value="OGM01665.1"/>
    <property type="molecule type" value="Genomic_DNA"/>
</dbReference>
<keyword evidence="6 7" id="KW-0067">ATP-binding</keyword>
<dbReference type="GO" id="GO:0008764">
    <property type="term" value="F:UDP-N-acetylmuramoylalanine-D-glutamate ligase activity"/>
    <property type="evidence" value="ECO:0007669"/>
    <property type="project" value="UniProtKB-UniRule"/>
</dbReference>
<dbReference type="InterPro" id="IPR036615">
    <property type="entry name" value="Mur_ligase_C_dom_sf"/>
</dbReference>
<sequence length="517" mass="56515">MKTTIEKLTPSWFRGKKITVMGLGVNEGGLGVAKWLLRHGARLTVTDLKSRAALAVSVEALMHTYQKAIERSGGNTVYRPKFVFGRHEESDFIRADLVVRNPAVPDDNYYLAAANRAGVRVEMDIAIFFLLCPVPIIGISGTKGKSTVTTLLGEIVKRYDRRAIIAGNIRRSPFDDLDRLIRSSNHSGHPIPVILELSSWHLDGLEKHQLSPHIGVLTNVLEDHLNRYNGLADYARSKSLLLAFQSSGDFAVVNADDARVVKFGTGHQTNTSLVFGGQRFPFSIKPLKGDGCFVRKGQVVLSEQGIERSVMSVSDIPLLGNHNLSNVLAAYAAARKAGVPIRIISTVIKNFYGVPGRLELVGEVGGVKYINDTTATVAEASIRAIEAFATQKSSRIILLAGGADKKLKYGEWGRTVKRLVKSVVLFRGTATPKLERALKTAGFRGEVILVDSMAEAVQSATNLAQSNDTILLSPACASFGLFINEFDRGDQFVGEVRKLVRHEQRSISHSRSRSSKK</sequence>
<dbReference type="PANTHER" id="PTHR43692:SF1">
    <property type="entry name" value="UDP-N-ACETYLMURAMOYLALANINE--D-GLUTAMATE LIGASE"/>
    <property type="match status" value="1"/>
</dbReference>
<keyword evidence="7 8" id="KW-0132">Cell division</keyword>
<dbReference type="GO" id="GO:0071555">
    <property type="term" value="P:cell wall organization"/>
    <property type="evidence" value="ECO:0007669"/>
    <property type="project" value="UniProtKB-KW"/>
</dbReference>
<dbReference type="AlphaFoldDB" id="A0A1F7WHW7"/>
<gene>
    <name evidence="7" type="primary">murD</name>
    <name evidence="11" type="ORF">A2480_00765</name>
</gene>
<dbReference type="Proteomes" id="UP000176988">
    <property type="component" value="Unassembled WGS sequence"/>
</dbReference>
<keyword evidence="7 8" id="KW-0961">Cell wall biogenesis/degradation</keyword>
<evidence type="ECO:0000313" key="12">
    <source>
        <dbReference type="Proteomes" id="UP000176988"/>
    </source>
</evidence>
<comment type="caution">
    <text evidence="11">The sequence shown here is derived from an EMBL/GenBank/DDBJ whole genome shotgun (WGS) entry which is preliminary data.</text>
</comment>
<dbReference type="SUPFAM" id="SSF53244">
    <property type="entry name" value="MurD-like peptide ligases, peptide-binding domain"/>
    <property type="match status" value="1"/>
</dbReference>
<evidence type="ECO:0000256" key="3">
    <source>
        <dbReference type="ARBA" id="ARBA00022490"/>
    </source>
</evidence>
<dbReference type="GO" id="GO:0009252">
    <property type="term" value="P:peptidoglycan biosynthetic process"/>
    <property type="evidence" value="ECO:0007669"/>
    <property type="project" value="UniProtKB-UniRule"/>
</dbReference>
<evidence type="ECO:0000256" key="4">
    <source>
        <dbReference type="ARBA" id="ARBA00022598"/>
    </source>
</evidence>
<evidence type="ECO:0000259" key="9">
    <source>
        <dbReference type="Pfam" id="PF02875"/>
    </source>
</evidence>
<evidence type="ECO:0000259" key="10">
    <source>
        <dbReference type="Pfam" id="PF08245"/>
    </source>
</evidence>
<dbReference type="InterPro" id="IPR013221">
    <property type="entry name" value="Mur_ligase_cen"/>
</dbReference>
<dbReference type="Pfam" id="PF21799">
    <property type="entry name" value="MurD-like_N"/>
    <property type="match status" value="1"/>
</dbReference>
<dbReference type="InterPro" id="IPR036565">
    <property type="entry name" value="Mur-like_cat_sf"/>
</dbReference>
<evidence type="ECO:0000256" key="2">
    <source>
        <dbReference type="ARBA" id="ARBA00004752"/>
    </source>
</evidence>
<keyword evidence="7 8" id="KW-0133">Cell shape</keyword>
<dbReference type="Pfam" id="PF08245">
    <property type="entry name" value="Mur_ligase_M"/>
    <property type="match status" value="1"/>
</dbReference>
<keyword evidence="4 7" id="KW-0436">Ligase</keyword>